<dbReference type="InterPro" id="IPR018988">
    <property type="entry name" value="DUF2000"/>
</dbReference>
<evidence type="ECO:0008006" key="4">
    <source>
        <dbReference type="Google" id="ProtNLM"/>
    </source>
</evidence>
<dbReference type="Gene3D" id="3.40.1490.10">
    <property type="entry name" value="Bit1"/>
    <property type="match status" value="1"/>
</dbReference>
<dbReference type="Proteomes" id="UP000605568">
    <property type="component" value="Unassembled WGS sequence"/>
</dbReference>
<accession>A0ABQ3MJ34</accession>
<evidence type="ECO:0000313" key="3">
    <source>
        <dbReference type="Proteomes" id="UP000605568"/>
    </source>
</evidence>
<dbReference type="EMBL" id="BNAR01000006">
    <property type="protein sequence ID" value="GHH43780.1"/>
    <property type="molecule type" value="Genomic_DNA"/>
</dbReference>
<reference evidence="3" key="1">
    <citation type="journal article" date="2019" name="Int. J. Syst. Evol. Microbiol.">
        <title>The Global Catalogue of Microorganisms (GCM) 10K type strain sequencing project: providing services to taxonomists for standard genome sequencing and annotation.</title>
        <authorList>
            <consortium name="The Broad Institute Genomics Platform"/>
            <consortium name="The Broad Institute Genome Sequencing Center for Infectious Disease"/>
            <person name="Wu L."/>
            <person name="Ma J."/>
        </authorList>
    </citation>
    <scope>NUCLEOTIDE SEQUENCE [LARGE SCALE GENOMIC DNA]</scope>
    <source>
        <strain evidence="3">CGMCC 4.7367</strain>
    </source>
</reference>
<gene>
    <name evidence="2" type="ORF">GCM10017774_41910</name>
</gene>
<organism evidence="2 3">
    <name type="scientific">Lentzea cavernae</name>
    <dbReference type="NCBI Taxonomy" id="2020703"/>
    <lineage>
        <taxon>Bacteria</taxon>
        <taxon>Bacillati</taxon>
        <taxon>Actinomycetota</taxon>
        <taxon>Actinomycetes</taxon>
        <taxon>Pseudonocardiales</taxon>
        <taxon>Pseudonocardiaceae</taxon>
        <taxon>Lentzea</taxon>
    </lineage>
</organism>
<dbReference type="SUPFAM" id="SSF102462">
    <property type="entry name" value="Peptidyl-tRNA hydrolase II"/>
    <property type="match status" value="1"/>
</dbReference>
<dbReference type="InterPro" id="IPR023476">
    <property type="entry name" value="Pep_tRNA_hydro_II_dom_sf"/>
</dbReference>
<evidence type="ECO:0000313" key="2">
    <source>
        <dbReference type="EMBL" id="GHH43780.1"/>
    </source>
</evidence>
<feature type="region of interest" description="Disordered" evidence="1">
    <location>
        <begin position="1"/>
        <end position="21"/>
    </location>
</feature>
<comment type="caution">
    <text evidence="2">The sequence shown here is derived from an EMBL/GenBank/DDBJ whole genome shotgun (WGS) entry which is preliminary data.</text>
</comment>
<keyword evidence="3" id="KW-1185">Reference proteome</keyword>
<proteinExistence type="predicted"/>
<protein>
    <recommendedName>
        <fullName evidence="4">DUF2000 domain-containing protein</fullName>
    </recommendedName>
</protein>
<dbReference type="Pfam" id="PF09391">
    <property type="entry name" value="DUF2000"/>
    <property type="match status" value="1"/>
</dbReference>
<sequence length="106" mass="11394">MGGRIADSLGEDGKDASGGVHLGLNTHPIPVVTASREQLRELFVKAADRPDLLVVGFNEVARRARAYEDYLATLAGTPGDEIDYVGVAVFGPRNRVSALTRRFSLL</sequence>
<evidence type="ECO:0000256" key="1">
    <source>
        <dbReference type="SAM" id="MobiDB-lite"/>
    </source>
</evidence>
<name>A0ABQ3MJ34_9PSEU</name>